<keyword evidence="1" id="KW-0732">Signal</keyword>
<reference evidence="2 3" key="1">
    <citation type="submission" date="2024-01" db="EMBL/GenBank/DDBJ databases">
        <title>The genome of the rayed Mediterranean limpet Patella caerulea (Linnaeus, 1758).</title>
        <authorList>
            <person name="Anh-Thu Weber A."/>
            <person name="Halstead-Nussloch G."/>
        </authorList>
    </citation>
    <scope>NUCLEOTIDE SEQUENCE [LARGE SCALE GENOMIC DNA]</scope>
    <source>
        <strain evidence="2">AATW-2023a</strain>
        <tissue evidence="2">Whole specimen</tissue>
    </source>
</reference>
<dbReference type="AlphaFoldDB" id="A0AAN8JV58"/>
<gene>
    <name evidence="2" type="ORF">SNE40_010027</name>
</gene>
<dbReference type="EMBL" id="JAZGQO010000007">
    <property type="protein sequence ID" value="KAK6182315.1"/>
    <property type="molecule type" value="Genomic_DNA"/>
</dbReference>
<evidence type="ECO:0000313" key="2">
    <source>
        <dbReference type="EMBL" id="KAK6182315.1"/>
    </source>
</evidence>
<protein>
    <submittedName>
        <fullName evidence="2">Uncharacterized protein</fullName>
    </submittedName>
</protein>
<feature type="signal peptide" evidence="1">
    <location>
        <begin position="1"/>
        <end position="16"/>
    </location>
</feature>
<evidence type="ECO:0000256" key="1">
    <source>
        <dbReference type="SAM" id="SignalP"/>
    </source>
</evidence>
<comment type="caution">
    <text evidence="2">The sequence shown here is derived from an EMBL/GenBank/DDBJ whole genome shotgun (WGS) entry which is preliminary data.</text>
</comment>
<dbReference type="Proteomes" id="UP001347796">
    <property type="component" value="Unassembled WGS sequence"/>
</dbReference>
<proteinExistence type="predicted"/>
<keyword evidence="3" id="KW-1185">Reference proteome</keyword>
<organism evidence="2 3">
    <name type="scientific">Patella caerulea</name>
    <name type="common">Rayed Mediterranean limpet</name>
    <dbReference type="NCBI Taxonomy" id="87958"/>
    <lineage>
        <taxon>Eukaryota</taxon>
        <taxon>Metazoa</taxon>
        <taxon>Spiralia</taxon>
        <taxon>Lophotrochozoa</taxon>
        <taxon>Mollusca</taxon>
        <taxon>Gastropoda</taxon>
        <taxon>Patellogastropoda</taxon>
        <taxon>Patelloidea</taxon>
        <taxon>Patellidae</taxon>
        <taxon>Patella</taxon>
    </lineage>
</organism>
<name>A0AAN8JV58_PATCE</name>
<sequence length="91" mass="9970">MRSFIILAVCVALAASESCQNTNDCISTSCNSATLRCYHNICTCVTRCPNGVATCGTRDHCIQQAHQHNCNCQTDYHCIDNHCHCGYPATQ</sequence>
<accession>A0AAN8JV58</accession>
<feature type="chain" id="PRO_5042865602" evidence="1">
    <location>
        <begin position="17"/>
        <end position="91"/>
    </location>
</feature>
<evidence type="ECO:0000313" key="3">
    <source>
        <dbReference type="Proteomes" id="UP001347796"/>
    </source>
</evidence>